<dbReference type="EMBL" id="JBEPMM010000001">
    <property type="protein sequence ID" value="MET3691175.1"/>
    <property type="molecule type" value="Genomic_DNA"/>
</dbReference>
<feature type="transmembrane region" description="Helical" evidence="1">
    <location>
        <begin position="97"/>
        <end position="114"/>
    </location>
</feature>
<keyword evidence="3" id="KW-1185">Reference proteome</keyword>
<keyword evidence="1" id="KW-0472">Membrane</keyword>
<sequence>MRVLGFLFVAGLALVLAIPCGAAVLTLGAMLDPATSETLSRLGLVGLFTGLEDLASGIGPETLLFALAAIGRALFVLLVVPPALVAVLGAVLGWRAATWYGAGTGLLTALVPWLARGLTRTGPSADALVLEGRITAVLFLTGAASGLVYWLIAGRHAGAPSENGRA</sequence>
<dbReference type="RefSeq" id="WP_238281314.1">
    <property type="nucleotide sequence ID" value="NZ_BPQL01000122.1"/>
</dbReference>
<feature type="transmembrane region" description="Helical" evidence="1">
    <location>
        <begin position="134"/>
        <end position="152"/>
    </location>
</feature>
<keyword evidence="1" id="KW-0812">Transmembrane</keyword>
<name>A0ABV2L2Q8_9HYPH</name>
<proteinExistence type="predicted"/>
<feature type="transmembrane region" description="Helical" evidence="1">
    <location>
        <begin position="63"/>
        <end position="90"/>
    </location>
</feature>
<keyword evidence="1" id="KW-1133">Transmembrane helix</keyword>
<evidence type="ECO:0000313" key="2">
    <source>
        <dbReference type="EMBL" id="MET3691175.1"/>
    </source>
</evidence>
<organism evidence="2 3">
    <name type="scientific">Methylobacterium goesingense</name>
    <dbReference type="NCBI Taxonomy" id="243690"/>
    <lineage>
        <taxon>Bacteria</taxon>
        <taxon>Pseudomonadati</taxon>
        <taxon>Pseudomonadota</taxon>
        <taxon>Alphaproteobacteria</taxon>
        <taxon>Hyphomicrobiales</taxon>
        <taxon>Methylobacteriaceae</taxon>
        <taxon>Methylobacterium</taxon>
    </lineage>
</organism>
<dbReference type="Proteomes" id="UP001549145">
    <property type="component" value="Unassembled WGS sequence"/>
</dbReference>
<evidence type="ECO:0000256" key="1">
    <source>
        <dbReference type="SAM" id="Phobius"/>
    </source>
</evidence>
<evidence type="ECO:0000313" key="3">
    <source>
        <dbReference type="Proteomes" id="UP001549145"/>
    </source>
</evidence>
<gene>
    <name evidence="2" type="ORF">ABID43_000694</name>
</gene>
<accession>A0ABV2L2Q8</accession>
<reference evidence="2 3" key="1">
    <citation type="submission" date="2024-06" db="EMBL/GenBank/DDBJ databases">
        <title>Genomic Encyclopedia of Type Strains, Phase IV (KMG-IV): sequencing the most valuable type-strain genomes for metagenomic binning, comparative biology and taxonomic classification.</title>
        <authorList>
            <person name="Goeker M."/>
        </authorList>
    </citation>
    <scope>NUCLEOTIDE SEQUENCE [LARGE SCALE GENOMIC DNA]</scope>
    <source>
        <strain evidence="2 3">DSM 21331</strain>
    </source>
</reference>
<protein>
    <submittedName>
        <fullName evidence="2">Uncharacterized protein</fullName>
    </submittedName>
</protein>
<comment type="caution">
    <text evidence="2">The sequence shown here is derived from an EMBL/GenBank/DDBJ whole genome shotgun (WGS) entry which is preliminary data.</text>
</comment>